<dbReference type="OrthoDB" id="4281720at2"/>
<dbReference type="Pfam" id="PF13276">
    <property type="entry name" value="HTH_21"/>
    <property type="match status" value="1"/>
</dbReference>
<dbReference type="InterPro" id="IPR012337">
    <property type="entry name" value="RNaseH-like_sf"/>
</dbReference>
<dbReference type="NCBIfam" id="NF033516">
    <property type="entry name" value="transpos_IS3"/>
    <property type="match status" value="1"/>
</dbReference>
<comment type="function">
    <text evidence="1">Involved in the transposition of the insertion sequence.</text>
</comment>
<feature type="region of interest" description="Disordered" evidence="2">
    <location>
        <begin position="253"/>
        <end position="318"/>
    </location>
</feature>
<dbReference type="InterPro" id="IPR050900">
    <property type="entry name" value="Transposase_IS3/IS150/IS904"/>
</dbReference>
<dbReference type="AlphaFoldDB" id="A0A7I7PJC4"/>
<dbReference type="Proteomes" id="UP000466894">
    <property type="component" value="Chromosome"/>
</dbReference>
<dbReference type="Pfam" id="PF00665">
    <property type="entry name" value="rve"/>
    <property type="match status" value="1"/>
</dbReference>
<dbReference type="EMBL" id="AP022583">
    <property type="protein sequence ID" value="BBY08723.1"/>
    <property type="molecule type" value="Genomic_DNA"/>
</dbReference>
<proteinExistence type="predicted"/>
<accession>A0A7I7PJC4</accession>
<organism evidence="4 5">
    <name type="scientific">Mycobacterium noviomagense</name>
    <dbReference type="NCBI Taxonomy" id="459858"/>
    <lineage>
        <taxon>Bacteria</taxon>
        <taxon>Bacillati</taxon>
        <taxon>Actinomycetota</taxon>
        <taxon>Actinomycetes</taxon>
        <taxon>Mycobacteriales</taxon>
        <taxon>Mycobacteriaceae</taxon>
        <taxon>Mycobacterium</taxon>
    </lineage>
</organism>
<dbReference type="GO" id="GO:0015074">
    <property type="term" value="P:DNA integration"/>
    <property type="evidence" value="ECO:0007669"/>
    <property type="project" value="InterPro"/>
</dbReference>
<protein>
    <recommendedName>
        <fullName evidence="3">Integrase catalytic domain-containing protein</fullName>
    </recommendedName>
</protein>
<dbReference type="InterPro" id="IPR036397">
    <property type="entry name" value="RNaseH_sf"/>
</dbReference>
<reference evidence="4 5" key="1">
    <citation type="journal article" date="2019" name="Emerg. Microbes Infect.">
        <title>Comprehensive subspecies identification of 175 nontuberculous mycobacteria species based on 7547 genomic profiles.</title>
        <authorList>
            <person name="Matsumoto Y."/>
            <person name="Kinjo T."/>
            <person name="Motooka D."/>
            <person name="Nabeya D."/>
            <person name="Jung N."/>
            <person name="Uechi K."/>
            <person name="Horii T."/>
            <person name="Iida T."/>
            <person name="Fujita J."/>
            <person name="Nakamura S."/>
        </authorList>
    </citation>
    <scope>NUCLEOTIDE SEQUENCE [LARGE SCALE GENOMIC DNA]</scope>
    <source>
        <strain evidence="4 5">JCM 16367</strain>
    </source>
</reference>
<sequence length="357" mass="39731">MNFVDVHDFSVGLVLRVLGIPASTYYDWRKARREPSRRAREDTELLGLIDEIRGSHEFAATCGSPRLWLELRNRGIRVGRKRVEWIMRENGRKGAYLRRGWKHGSTRQNLKHTAAPDLLGRDFTATAPNQKWVADLTRILTLEGVVWLASVRDAFSNKVVGWDSGLRATTELVISALDYAIWSRDVRDGELVHHSDKGCQYTSIRFTQRLLDAGIAPSTGGVGDSFDNALAENLWSAIKVELIYWPATTSSPEQKRRRRCSATSTDGTTPTHPSRTRRTLTQRVRGCVAGQPAASTPTGYPPTRGCRSQIAKSPGNPGEPLLPALAAYLLTQSTVLSTRSFHPGTRLPALRGQRPPR</sequence>
<evidence type="ECO:0000259" key="3">
    <source>
        <dbReference type="PROSITE" id="PS50994"/>
    </source>
</evidence>
<dbReference type="InterPro" id="IPR048020">
    <property type="entry name" value="Transpos_IS3"/>
</dbReference>
<dbReference type="PANTHER" id="PTHR46889">
    <property type="entry name" value="TRANSPOSASE INSF FOR INSERTION SEQUENCE IS3B-RELATED"/>
    <property type="match status" value="1"/>
</dbReference>
<evidence type="ECO:0000313" key="5">
    <source>
        <dbReference type="Proteomes" id="UP000466894"/>
    </source>
</evidence>
<gene>
    <name evidence="4" type="ORF">MNVI_40410</name>
</gene>
<dbReference type="PROSITE" id="PS50994">
    <property type="entry name" value="INTEGRASE"/>
    <property type="match status" value="1"/>
</dbReference>
<name>A0A7I7PJC4_9MYCO</name>
<dbReference type="KEGG" id="mnv:MNVI_40410"/>
<evidence type="ECO:0000256" key="1">
    <source>
        <dbReference type="ARBA" id="ARBA00002286"/>
    </source>
</evidence>
<dbReference type="Gene3D" id="3.30.420.10">
    <property type="entry name" value="Ribonuclease H-like superfamily/Ribonuclease H"/>
    <property type="match status" value="1"/>
</dbReference>
<dbReference type="InterPro" id="IPR001584">
    <property type="entry name" value="Integrase_cat-core"/>
</dbReference>
<dbReference type="RefSeq" id="WP_139798051.1">
    <property type="nucleotide sequence ID" value="NZ_AP022583.1"/>
</dbReference>
<feature type="domain" description="Integrase catalytic" evidence="3">
    <location>
        <begin position="124"/>
        <end position="242"/>
    </location>
</feature>
<dbReference type="InterPro" id="IPR025948">
    <property type="entry name" value="HTH-like_dom"/>
</dbReference>
<dbReference type="GO" id="GO:0003676">
    <property type="term" value="F:nucleic acid binding"/>
    <property type="evidence" value="ECO:0007669"/>
    <property type="project" value="InterPro"/>
</dbReference>
<evidence type="ECO:0000256" key="2">
    <source>
        <dbReference type="SAM" id="MobiDB-lite"/>
    </source>
</evidence>
<dbReference type="PANTHER" id="PTHR46889:SF4">
    <property type="entry name" value="TRANSPOSASE INSO FOR INSERTION SEQUENCE ELEMENT IS911B-RELATED"/>
    <property type="match status" value="1"/>
</dbReference>
<evidence type="ECO:0000313" key="4">
    <source>
        <dbReference type="EMBL" id="BBY08723.1"/>
    </source>
</evidence>
<dbReference type="SUPFAM" id="SSF53098">
    <property type="entry name" value="Ribonuclease H-like"/>
    <property type="match status" value="1"/>
</dbReference>